<feature type="signal peptide" evidence="1">
    <location>
        <begin position="1"/>
        <end position="32"/>
    </location>
</feature>
<protein>
    <submittedName>
        <fullName evidence="2">Conserved repeat domain-containing protein</fullName>
    </submittedName>
</protein>
<feature type="chain" id="PRO_5013148860" evidence="1">
    <location>
        <begin position="33"/>
        <end position="210"/>
    </location>
</feature>
<evidence type="ECO:0000256" key="1">
    <source>
        <dbReference type="SAM" id="SignalP"/>
    </source>
</evidence>
<dbReference type="OrthoDB" id="6014157at2"/>
<evidence type="ECO:0000313" key="3">
    <source>
        <dbReference type="Proteomes" id="UP000219374"/>
    </source>
</evidence>
<evidence type="ECO:0000313" key="2">
    <source>
        <dbReference type="EMBL" id="SOD54052.1"/>
    </source>
</evidence>
<gene>
    <name evidence="2" type="ORF">SAMN06296416_10363</name>
</gene>
<dbReference type="InterPro" id="IPR047589">
    <property type="entry name" value="DUF11_rpt"/>
</dbReference>
<dbReference type="NCBIfam" id="TIGR01451">
    <property type="entry name" value="B_ant_repeat"/>
    <property type="match status" value="1"/>
</dbReference>
<keyword evidence="1" id="KW-0732">Signal</keyword>
<keyword evidence="3" id="KW-1185">Reference proteome</keyword>
<organism evidence="2 3">
    <name type="scientific">Pseudoxanthomonas wuyuanensis</name>
    <dbReference type="NCBI Taxonomy" id="1073196"/>
    <lineage>
        <taxon>Bacteria</taxon>
        <taxon>Pseudomonadati</taxon>
        <taxon>Pseudomonadota</taxon>
        <taxon>Gammaproteobacteria</taxon>
        <taxon>Lysobacterales</taxon>
        <taxon>Lysobacteraceae</taxon>
        <taxon>Pseudoxanthomonas</taxon>
    </lineage>
</organism>
<name>A0A286D5X3_9GAMM</name>
<dbReference type="EMBL" id="OCND01000003">
    <property type="protein sequence ID" value="SOD54052.1"/>
    <property type="molecule type" value="Genomic_DNA"/>
</dbReference>
<reference evidence="2 3" key="1">
    <citation type="submission" date="2017-09" db="EMBL/GenBank/DDBJ databases">
        <authorList>
            <person name="Ehlers B."/>
            <person name="Leendertz F.H."/>
        </authorList>
    </citation>
    <scope>NUCLEOTIDE SEQUENCE [LARGE SCALE GENOMIC DNA]</scope>
    <source>
        <strain evidence="2 3">CGMCC 1.10978</strain>
    </source>
</reference>
<dbReference type="AlphaFoldDB" id="A0A286D5X3"/>
<sequence>MTTAVNVLAGCGRRTVIASLGLIAAAPAIGWAAEAASQARPTSISGIVSTFGTDVMNAESTLPDGGLLEDVVCIPDGTPAGSRSDRAYTRPGPQIDASAESTCTNMPTVNLSIAKGANPTAVRSRQPVTYTFQLDNDGPGPGDGVVFRDPAVAGVDCSAATLMCSASGGATCPATLDVASLQGTGLVIPVFPAGGALQLMMSCTVTAEGL</sequence>
<accession>A0A286D5X3</accession>
<dbReference type="RefSeq" id="WP_141400752.1">
    <property type="nucleotide sequence ID" value="NZ_OCND01000003.1"/>
</dbReference>
<proteinExistence type="predicted"/>
<dbReference type="Proteomes" id="UP000219374">
    <property type="component" value="Unassembled WGS sequence"/>
</dbReference>